<evidence type="ECO:0000313" key="8">
    <source>
        <dbReference type="EMBL" id="XBO44898.1"/>
    </source>
</evidence>
<dbReference type="PROSITE" id="PS00211">
    <property type="entry name" value="ABC_TRANSPORTER_1"/>
    <property type="match status" value="1"/>
</dbReference>
<sequence length="352" mass="36530">MSLHATIRVPGRDLDLELSVAHGRTLALLGANGAGKSTALASIAGLLHPDSGEIVLGDRILFSSNGSGTWVPPHARGVALLAQEARLFPHLSVTDNVAFGPRSSGMSRREARARAAHWLAEVDASDLAERKPSALSGGQAQRVAIARALATEPELLLLDEPLSALDVEAAPTIRQLLRRVLRGRTTVVVTHDILDAVLLADDVSVLEAGSVVEQGPTSRVLSRPTSAFAARIAGLNLVRGRSDDTGSATAVTTPDGLRVEGLAEEPLPAGDPAVAVFSPSSVGVYRETPHGSPRNTVQATVTDLEPHGHQVRVHTAYLSADVTPAAVAELGLAIGTTVVLTVKASEVAVYAA</sequence>
<feature type="domain" description="Mop" evidence="7">
    <location>
        <begin position="290"/>
        <end position="351"/>
    </location>
</feature>
<dbReference type="PANTHER" id="PTHR42781">
    <property type="entry name" value="SPERMIDINE/PUTRESCINE IMPORT ATP-BINDING PROTEIN POTA"/>
    <property type="match status" value="1"/>
</dbReference>
<evidence type="ECO:0000259" key="6">
    <source>
        <dbReference type="PROSITE" id="PS50893"/>
    </source>
</evidence>
<evidence type="ECO:0000256" key="1">
    <source>
        <dbReference type="ARBA" id="ARBA00022448"/>
    </source>
</evidence>
<accession>A0AAU7JXE5</accession>
<evidence type="ECO:0000256" key="3">
    <source>
        <dbReference type="ARBA" id="ARBA00022741"/>
    </source>
</evidence>
<dbReference type="SUPFAM" id="SSF50331">
    <property type="entry name" value="MOP-like"/>
    <property type="match status" value="1"/>
</dbReference>
<dbReference type="AlphaFoldDB" id="A0AAU7JXE5"/>
<dbReference type="PANTHER" id="PTHR42781:SF4">
    <property type="entry name" value="SPERMIDINE_PUTRESCINE IMPORT ATP-BINDING PROTEIN POTA"/>
    <property type="match status" value="1"/>
</dbReference>
<dbReference type="InterPro" id="IPR017871">
    <property type="entry name" value="ABC_transporter-like_CS"/>
</dbReference>
<dbReference type="GO" id="GO:0005524">
    <property type="term" value="F:ATP binding"/>
    <property type="evidence" value="ECO:0007669"/>
    <property type="project" value="UniProtKB-KW"/>
</dbReference>
<dbReference type="Gene3D" id="3.40.50.300">
    <property type="entry name" value="P-loop containing nucleotide triphosphate hydrolases"/>
    <property type="match status" value="1"/>
</dbReference>
<dbReference type="InterPro" id="IPR027417">
    <property type="entry name" value="P-loop_NTPase"/>
</dbReference>
<dbReference type="InterPro" id="IPR005116">
    <property type="entry name" value="Transp-assoc_OB_typ1"/>
</dbReference>
<dbReference type="Gene3D" id="2.40.50.100">
    <property type="match status" value="1"/>
</dbReference>
<keyword evidence="4 8" id="KW-0067">ATP-binding</keyword>
<reference evidence="8" key="1">
    <citation type="submission" date="2024-05" db="EMBL/GenBank/DDBJ databases">
        <authorList>
            <person name="Kim S."/>
            <person name="Heo J."/>
            <person name="Choi H."/>
            <person name="Choi Y."/>
            <person name="Kwon S.-W."/>
            <person name="Kim Y."/>
        </authorList>
    </citation>
    <scope>NUCLEOTIDE SEQUENCE</scope>
    <source>
        <strain evidence="8">KACC 23699</strain>
    </source>
</reference>
<evidence type="ECO:0000256" key="5">
    <source>
        <dbReference type="PROSITE-ProRule" id="PRU01213"/>
    </source>
</evidence>
<evidence type="ECO:0000256" key="2">
    <source>
        <dbReference type="ARBA" id="ARBA00022505"/>
    </source>
</evidence>
<dbReference type="InterPro" id="IPR003439">
    <property type="entry name" value="ABC_transporter-like_ATP-bd"/>
</dbReference>
<dbReference type="PROSITE" id="PS50893">
    <property type="entry name" value="ABC_TRANSPORTER_2"/>
    <property type="match status" value="1"/>
</dbReference>
<dbReference type="PROSITE" id="PS51866">
    <property type="entry name" value="MOP"/>
    <property type="match status" value="1"/>
</dbReference>
<name>A0AAU7JXE5_9MICO</name>
<dbReference type="Pfam" id="PF00005">
    <property type="entry name" value="ABC_tran"/>
    <property type="match status" value="1"/>
</dbReference>
<dbReference type="Pfam" id="PF03459">
    <property type="entry name" value="TOBE"/>
    <property type="match status" value="1"/>
</dbReference>
<evidence type="ECO:0000256" key="4">
    <source>
        <dbReference type="ARBA" id="ARBA00022840"/>
    </source>
</evidence>
<dbReference type="SUPFAM" id="SSF52540">
    <property type="entry name" value="P-loop containing nucleoside triphosphate hydrolases"/>
    <property type="match status" value="1"/>
</dbReference>
<keyword evidence="1" id="KW-0813">Transport</keyword>
<keyword evidence="2 5" id="KW-0500">Molybdenum</keyword>
<protein>
    <submittedName>
        <fullName evidence="8">ATP-binding cassette domain-containing protein</fullName>
    </submittedName>
</protein>
<proteinExistence type="predicted"/>
<dbReference type="InterPro" id="IPR003593">
    <property type="entry name" value="AAA+_ATPase"/>
</dbReference>
<evidence type="ECO:0000259" key="7">
    <source>
        <dbReference type="PROSITE" id="PS51866"/>
    </source>
</evidence>
<dbReference type="RefSeq" id="WP_406832384.1">
    <property type="nucleotide sequence ID" value="NZ_CP157483.1"/>
</dbReference>
<dbReference type="SMART" id="SM00382">
    <property type="entry name" value="AAA"/>
    <property type="match status" value="1"/>
</dbReference>
<dbReference type="GO" id="GO:0016887">
    <property type="term" value="F:ATP hydrolysis activity"/>
    <property type="evidence" value="ECO:0007669"/>
    <property type="project" value="InterPro"/>
</dbReference>
<dbReference type="InterPro" id="IPR050093">
    <property type="entry name" value="ABC_SmlMolc_Importer"/>
</dbReference>
<feature type="domain" description="ABC transporter" evidence="6">
    <location>
        <begin position="1"/>
        <end position="233"/>
    </location>
</feature>
<keyword evidence="3" id="KW-0547">Nucleotide-binding</keyword>
<gene>
    <name evidence="8" type="ORF">ABEG17_06050</name>
</gene>
<dbReference type="InterPro" id="IPR008995">
    <property type="entry name" value="Mo/tungstate-bd_C_term_dom"/>
</dbReference>
<dbReference type="InterPro" id="IPR004606">
    <property type="entry name" value="Mop_domain"/>
</dbReference>
<dbReference type="GO" id="GO:0015689">
    <property type="term" value="P:molybdate ion transport"/>
    <property type="evidence" value="ECO:0007669"/>
    <property type="project" value="InterPro"/>
</dbReference>
<organism evidence="8">
    <name type="scientific">Pedococcus sp. KACC 23699</name>
    <dbReference type="NCBI Taxonomy" id="3149228"/>
    <lineage>
        <taxon>Bacteria</taxon>
        <taxon>Bacillati</taxon>
        <taxon>Actinomycetota</taxon>
        <taxon>Actinomycetes</taxon>
        <taxon>Micrococcales</taxon>
        <taxon>Intrasporangiaceae</taxon>
        <taxon>Pedococcus</taxon>
    </lineage>
</organism>
<dbReference type="EMBL" id="CP157483">
    <property type="protein sequence ID" value="XBO44898.1"/>
    <property type="molecule type" value="Genomic_DNA"/>
</dbReference>